<comment type="caution">
    <text evidence="1">The sequence shown here is derived from an EMBL/GenBank/DDBJ whole genome shotgun (WGS) entry which is preliminary data.</text>
</comment>
<dbReference type="InterPro" id="IPR002481">
    <property type="entry name" value="FUR"/>
</dbReference>
<evidence type="ECO:0000313" key="1">
    <source>
        <dbReference type="EMBL" id="MBC5730255.1"/>
    </source>
</evidence>
<organism evidence="1 2">
    <name type="scientific">Pseudoflavonifractor hominis</name>
    <dbReference type="NCBI Taxonomy" id="2763059"/>
    <lineage>
        <taxon>Bacteria</taxon>
        <taxon>Bacillati</taxon>
        <taxon>Bacillota</taxon>
        <taxon>Clostridia</taxon>
        <taxon>Eubacteriales</taxon>
        <taxon>Oscillospiraceae</taxon>
        <taxon>Pseudoflavonifractor</taxon>
    </lineage>
</organism>
<dbReference type="SUPFAM" id="SSF46785">
    <property type="entry name" value="Winged helix' DNA-binding domain"/>
    <property type="match status" value="1"/>
</dbReference>
<protein>
    <submittedName>
        <fullName evidence="1">Transcriptional repressor</fullName>
    </submittedName>
</protein>
<accession>A0ABR7HRU6</accession>
<reference evidence="1 2" key="1">
    <citation type="submission" date="2020-08" db="EMBL/GenBank/DDBJ databases">
        <title>Genome public.</title>
        <authorList>
            <person name="Liu C."/>
            <person name="Sun Q."/>
        </authorList>
    </citation>
    <scope>NUCLEOTIDE SEQUENCE [LARGE SCALE GENOMIC DNA]</scope>
    <source>
        <strain evidence="1 2">New-38</strain>
    </source>
</reference>
<dbReference type="EMBL" id="JACOPR010000003">
    <property type="protein sequence ID" value="MBC5730255.1"/>
    <property type="molecule type" value="Genomic_DNA"/>
</dbReference>
<dbReference type="RefSeq" id="WP_186963257.1">
    <property type="nucleotide sequence ID" value="NZ_JACOPR010000003.1"/>
</dbReference>
<gene>
    <name evidence="1" type="ORF">H8S34_05315</name>
</gene>
<dbReference type="InterPro" id="IPR036388">
    <property type="entry name" value="WH-like_DNA-bd_sf"/>
</dbReference>
<dbReference type="Proteomes" id="UP000660021">
    <property type="component" value="Unassembled WGS sequence"/>
</dbReference>
<evidence type="ECO:0000313" key="2">
    <source>
        <dbReference type="Proteomes" id="UP000660021"/>
    </source>
</evidence>
<name>A0ABR7HRU6_9FIRM</name>
<dbReference type="InterPro" id="IPR036390">
    <property type="entry name" value="WH_DNA-bd_sf"/>
</dbReference>
<dbReference type="Pfam" id="PF01475">
    <property type="entry name" value="FUR"/>
    <property type="match status" value="1"/>
</dbReference>
<keyword evidence="2" id="KW-1185">Reference proteome</keyword>
<proteinExistence type="predicted"/>
<dbReference type="Gene3D" id="1.10.10.10">
    <property type="entry name" value="Winged helix-like DNA-binding domain superfamily/Winged helix DNA-binding domain"/>
    <property type="match status" value="1"/>
</dbReference>
<sequence>MRSHDKKYDTRQRDHLIPFLEQHIDQPLSVREIAQALCAQQISLSAVYRNLSHLEAARLLPQSDRPAAGRHITSMWGHRAARPTSICPVPDVERPFI</sequence>